<feature type="coiled-coil region" evidence="1">
    <location>
        <begin position="136"/>
        <end position="170"/>
    </location>
</feature>
<organism evidence="2 3">
    <name type="scientific">Phocaeicola plebeius</name>
    <dbReference type="NCBI Taxonomy" id="310297"/>
    <lineage>
        <taxon>Bacteria</taxon>
        <taxon>Pseudomonadati</taxon>
        <taxon>Bacteroidota</taxon>
        <taxon>Bacteroidia</taxon>
        <taxon>Bacteroidales</taxon>
        <taxon>Bacteroidaceae</taxon>
        <taxon>Phocaeicola</taxon>
    </lineage>
</organism>
<gene>
    <name evidence="2" type="ORF">DXB87_10695</name>
</gene>
<protein>
    <recommendedName>
        <fullName evidence="4">Rha family transcriptional regulator</fullName>
    </recommendedName>
</protein>
<comment type="caution">
    <text evidence="2">The sequence shown here is derived from an EMBL/GenBank/DDBJ whole genome shotgun (WGS) entry which is preliminary data.</text>
</comment>
<dbReference type="EMBL" id="QSTW01000013">
    <property type="protein sequence ID" value="RGM90360.1"/>
    <property type="molecule type" value="Genomic_DNA"/>
</dbReference>
<proteinExistence type="predicted"/>
<sequence>MEEVLNSELVFVGENEQVLTNSKIVSEVFGKRNSDVLRDIRNLDCSKEFHERNFALCLETKQLGVGSTQTKYYTMTKDGFTFLVMGYTGAKAARFKEAYISAFNRMEKKLREQVTKPQQDDIDVSKYGRKELALLLIESDEELGDALEQLERKKEEVAVLKYRLEQMEKCREESLHVSIPSAFPKGKEQSSLLKRVERLEKIVSAFAGDVEGLKEWKKEDVSDMYYKPEFYKKYPECIYISSPVLTPSVMYRAMDMEDLRIRLWKELSIEISPFSLLQFLYEHKFLQAKEQERMKPTEFSRMHGYAYAMEPDKDEESGILTYRPLFTEAGFLRIMETIKMEGVQP</sequence>
<evidence type="ECO:0000313" key="3">
    <source>
        <dbReference type="Proteomes" id="UP000260814"/>
    </source>
</evidence>
<evidence type="ECO:0008006" key="4">
    <source>
        <dbReference type="Google" id="ProtNLM"/>
    </source>
</evidence>
<accession>A0A3E4Z856</accession>
<name>A0A3E4Z856_9BACT</name>
<dbReference type="InterPro" id="IPR014054">
    <property type="entry name" value="Phage_regulatory_Rha"/>
</dbReference>
<dbReference type="Proteomes" id="UP000260814">
    <property type="component" value="Unassembled WGS sequence"/>
</dbReference>
<dbReference type="RefSeq" id="WP_117702154.1">
    <property type="nucleotide sequence ID" value="NZ_QSTW01000013.1"/>
</dbReference>
<keyword evidence="1" id="KW-0175">Coiled coil</keyword>
<reference evidence="2 3" key="1">
    <citation type="submission" date="2018-08" db="EMBL/GenBank/DDBJ databases">
        <title>A genome reference for cultivated species of the human gut microbiota.</title>
        <authorList>
            <person name="Zou Y."/>
            <person name="Xue W."/>
            <person name="Luo G."/>
        </authorList>
    </citation>
    <scope>NUCLEOTIDE SEQUENCE [LARGE SCALE GENOMIC DNA]</scope>
    <source>
        <strain evidence="2 3">OM06-2</strain>
    </source>
</reference>
<dbReference type="NCBIfam" id="TIGR02681">
    <property type="entry name" value="phage_pRha"/>
    <property type="match status" value="1"/>
</dbReference>
<evidence type="ECO:0000313" key="2">
    <source>
        <dbReference type="EMBL" id="RGM90360.1"/>
    </source>
</evidence>
<evidence type="ECO:0000256" key="1">
    <source>
        <dbReference type="SAM" id="Coils"/>
    </source>
</evidence>
<dbReference type="Pfam" id="PF09669">
    <property type="entry name" value="Phage_pRha"/>
    <property type="match status" value="1"/>
</dbReference>
<dbReference type="AlphaFoldDB" id="A0A3E4Z856"/>